<dbReference type="EMBL" id="JAFIRN010000001">
    <property type="protein sequence ID" value="KAG5856621.1"/>
    <property type="molecule type" value="Genomic_DNA"/>
</dbReference>
<evidence type="ECO:0000313" key="2">
    <source>
        <dbReference type="Proteomes" id="UP001044222"/>
    </source>
</evidence>
<comment type="caution">
    <text evidence="1">The sequence shown here is derived from an EMBL/GenBank/DDBJ whole genome shotgun (WGS) entry which is preliminary data.</text>
</comment>
<protein>
    <submittedName>
        <fullName evidence="1">Uncharacterized protein</fullName>
    </submittedName>
</protein>
<keyword evidence="2" id="KW-1185">Reference proteome</keyword>
<evidence type="ECO:0000313" key="1">
    <source>
        <dbReference type="EMBL" id="KAG5856621.1"/>
    </source>
</evidence>
<dbReference type="PANTHER" id="PTHR46557">
    <property type="entry name" value="SERINE/THREONINE-PROTEIN PHOSPHATASE 1 REGULATORY SUBUNIT 10-RELATED"/>
    <property type="match status" value="1"/>
</dbReference>
<proteinExistence type="predicted"/>
<name>A0A9D3MWZ7_ANGAN</name>
<sequence length="74" mass="8040">MAGSGVDPREVINGVENLLGKDGELRSPEAVTKIVSLMKASHKMVSRCIYLNILLQTKSHDILNRFIKVGGTSC</sequence>
<accession>A0A9D3MWZ7</accession>
<dbReference type="AlphaFoldDB" id="A0A9D3MWZ7"/>
<gene>
    <name evidence="1" type="ORF">ANANG_G00009870</name>
</gene>
<dbReference type="GO" id="GO:0000785">
    <property type="term" value="C:chromatin"/>
    <property type="evidence" value="ECO:0007669"/>
    <property type="project" value="TreeGrafter"/>
</dbReference>
<dbReference type="GO" id="GO:0008157">
    <property type="term" value="F:protein phosphatase 1 binding"/>
    <property type="evidence" value="ECO:0007669"/>
    <property type="project" value="TreeGrafter"/>
</dbReference>
<reference evidence="1" key="1">
    <citation type="submission" date="2021-01" db="EMBL/GenBank/DDBJ databases">
        <title>A chromosome-scale assembly of European eel, Anguilla anguilla.</title>
        <authorList>
            <person name="Henkel C."/>
            <person name="Jong-Raadsen S.A."/>
            <person name="Dufour S."/>
            <person name="Weltzien F.-A."/>
            <person name="Palstra A.P."/>
            <person name="Pelster B."/>
            <person name="Spaink H.P."/>
            <person name="Van Den Thillart G.E."/>
            <person name="Jansen H."/>
            <person name="Zahm M."/>
            <person name="Klopp C."/>
            <person name="Cedric C."/>
            <person name="Louis A."/>
            <person name="Berthelot C."/>
            <person name="Parey E."/>
            <person name="Roest Crollius H."/>
            <person name="Montfort J."/>
            <person name="Robinson-Rechavi M."/>
            <person name="Bucao C."/>
            <person name="Bouchez O."/>
            <person name="Gislard M."/>
            <person name="Lluch J."/>
            <person name="Milhes M."/>
            <person name="Lampietro C."/>
            <person name="Lopez Roques C."/>
            <person name="Donnadieu C."/>
            <person name="Braasch I."/>
            <person name="Desvignes T."/>
            <person name="Postlethwait J."/>
            <person name="Bobe J."/>
            <person name="Guiguen Y."/>
            <person name="Dirks R."/>
        </authorList>
    </citation>
    <scope>NUCLEOTIDE SEQUENCE</scope>
    <source>
        <strain evidence="1">Tag_6206</strain>
        <tissue evidence="1">Liver</tissue>
    </source>
</reference>
<organism evidence="1 2">
    <name type="scientific">Anguilla anguilla</name>
    <name type="common">European freshwater eel</name>
    <name type="synonym">Muraena anguilla</name>
    <dbReference type="NCBI Taxonomy" id="7936"/>
    <lineage>
        <taxon>Eukaryota</taxon>
        <taxon>Metazoa</taxon>
        <taxon>Chordata</taxon>
        <taxon>Craniata</taxon>
        <taxon>Vertebrata</taxon>
        <taxon>Euteleostomi</taxon>
        <taxon>Actinopterygii</taxon>
        <taxon>Neopterygii</taxon>
        <taxon>Teleostei</taxon>
        <taxon>Anguilliformes</taxon>
        <taxon>Anguillidae</taxon>
        <taxon>Anguilla</taxon>
    </lineage>
</organism>
<dbReference type="PANTHER" id="PTHR46557:SF1">
    <property type="entry name" value="SERINE_THREONINE-PROTEIN PHOSPHATASE 1 REGULATORY SUBUNIT 10"/>
    <property type="match status" value="1"/>
</dbReference>
<dbReference type="GO" id="GO:0072357">
    <property type="term" value="C:PTW/PP1 phosphatase complex"/>
    <property type="evidence" value="ECO:0007669"/>
    <property type="project" value="TreeGrafter"/>
</dbReference>
<dbReference type="Proteomes" id="UP001044222">
    <property type="component" value="Unassembled WGS sequence"/>
</dbReference>